<evidence type="ECO:0000313" key="3">
    <source>
        <dbReference type="Proteomes" id="UP000242447"/>
    </source>
</evidence>
<accession>A0A1W6NZ62</accession>
<keyword evidence="3" id="KW-1185">Reference proteome</keyword>
<dbReference type="Pfam" id="PF07484">
    <property type="entry name" value="Collar"/>
    <property type="match status" value="1"/>
</dbReference>
<dbReference type="RefSeq" id="WP_085786000.1">
    <property type="nucleotide sequence ID" value="NZ_CP019937.1"/>
</dbReference>
<dbReference type="OrthoDB" id="9810174at2"/>
<dbReference type="InterPro" id="IPR011083">
    <property type="entry name" value="Phage_tail_collar_dom"/>
</dbReference>
<feature type="domain" description="Phage tail collar" evidence="1">
    <location>
        <begin position="282"/>
        <end position="339"/>
    </location>
</feature>
<evidence type="ECO:0000259" key="1">
    <source>
        <dbReference type="Pfam" id="PF07484"/>
    </source>
</evidence>
<organism evidence="2 3">
    <name type="scientific">Ketogulonicigenium robustum</name>
    <dbReference type="NCBI Taxonomy" id="92947"/>
    <lineage>
        <taxon>Bacteria</taxon>
        <taxon>Pseudomonadati</taxon>
        <taxon>Pseudomonadota</taxon>
        <taxon>Alphaproteobacteria</taxon>
        <taxon>Rhodobacterales</taxon>
        <taxon>Roseobacteraceae</taxon>
        <taxon>Ketogulonicigenium</taxon>
    </lineage>
</organism>
<evidence type="ECO:0000313" key="2">
    <source>
        <dbReference type="EMBL" id="ARO14443.1"/>
    </source>
</evidence>
<dbReference type="SUPFAM" id="SSF88874">
    <property type="entry name" value="Receptor-binding domain of short tail fibre protein gp12"/>
    <property type="match status" value="1"/>
</dbReference>
<sequence length="456" mass="48457">MSNLINFNVIRALDLDGVPVSGAQAFFYDSGTDQPRTVYADIGATVPHPQPVIADGDGVFPAAYAEGGTPVRVVVRDADGAMVAGYPVDPVMMTPAGDAQASAISFNPTGSIPALNVQQAIEMVQASNVEPLNDVGWGVTGNAGLIVDIDAINTPSGVYRFDGTTLGSFPEGVTKAWSGIVRVERRSAAYVLQTLQAGTEAVPYSRVLDQSLGGWQPWFRFLDASTHNQATWNAGLNAVPKAVSPLALRGAALSLPIATREAKGLMDAWQVNQLTFGTAPIGAIFMFAGTTAPDGWAFCRGQVFSRTNDSALFAVIGTTYGAGNGTTTFNLPNFSGRSPVGAGAGGVYGVSQRWLGQMDGTETVALTEAQMPRHNHWFSRLTSWAGRHRHRIPNVEIINGGSTFRGRWSEGVGEMWTDEVGDHQHLVEGDTDARGGGEAHNNMHPFIGINFIIRVR</sequence>
<protein>
    <recommendedName>
        <fullName evidence="1">Phage tail collar domain-containing protein</fullName>
    </recommendedName>
</protein>
<dbReference type="Gene3D" id="3.90.1340.10">
    <property type="entry name" value="Phage tail collar domain"/>
    <property type="match status" value="1"/>
</dbReference>
<dbReference type="InterPro" id="IPR037053">
    <property type="entry name" value="Phage_tail_collar_dom_sf"/>
</dbReference>
<reference evidence="2 3" key="1">
    <citation type="submission" date="2017-02" db="EMBL/GenBank/DDBJ databases">
        <title>Ketogulonicigenium robustum SPU B003 Genome sequencing and assembly.</title>
        <authorList>
            <person name="Li Y."/>
            <person name="Liu L."/>
            <person name="Wang C."/>
            <person name="Zhang M."/>
            <person name="Zhang T."/>
            <person name="Zhang Y."/>
        </authorList>
    </citation>
    <scope>NUCLEOTIDE SEQUENCE [LARGE SCALE GENOMIC DNA]</scope>
    <source>
        <strain evidence="2 3">SPU_B003</strain>
    </source>
</reference>
<proteinExistence type="predicted"/>
<dbReference type="Proteomes" id="UP000242447">
    <property type="component" value="Chromosome"/>
</dbReference>
<dbReference type="EMBL" id="CP019937">
    <property type="protein sequence ID" value="ARO14443.1"/>
    <property type="molecule type" value="Genomic_DNA"/>
</dbReference>
<dbReference type="AlphaFoldDB" id="A0A1W6NZ62"/>
<gene>
    <name evidence="2" type="ORF">BVG79_01097</name>
</gene>
<dbReference type="KEGG" id="kro:BVG79_01097"/>
<dbReference type="STRING" id="92947.BVG79_01097"/>
<name>A0A1W6NZ62_9RHOB</name>